<comment type="caution">
    <text evidence="2">The sequence shown here is derived from an EMBL/GenBank/DDBJ whole genome shotgun (WGS) entry which is preliminary data.</text>
</comment>
<accession>A0ABS9EFC6</accession>
<name>A0ABS9EFC6_9FLAO</name>
<protein>
    <recommendedName>
        <fullName evidence="4">DUF4476 domain-containing protein</fullName>
    </recommendedName>
</protein>
<evidence type="ECO:0000256" key="1">
    <source>
        <dbReference type="SAM" id="MobiDB-lite"/>
    </source>
</evidence>
<evidence type="ECO:0000313" key="3">
    <source>
        <dbReference type="Proteomes" id="UP001179363"/>
    </source>
</evidence>
<reference evidence="2" key="1">
    <citation type="submission" date="2022-01" db="EMBL/GenBank/DDBJ databases">
        <title>Gillisia lutea sp. nov., isolated from marine plastic residues from the Malvarosa beach (Valencia, Spain).</title>
        <authorList>
            <person name="Vidal-Verdu A."/>
            <person name="Molina-Menor E."/>
            <person name="Satari L."/>
            <person name="Pascual J."/>
            <person name="Pereto J."/>
            <person name="Porcar M."/>
        </authorList>
    </citation>
    <scope>NUCLEOTIDE SEQUENCE</scope>
    <source>
        <strain evidence="2">M10.2A</strain>
    </source>
</reference>
<sequence>MKNKLNAELKKLANKILLDTEGNSLSSLKEQARELYEKLTVLAFTEENLAAFSTPASKVENKVERVEEKQKEVPVPIVAEAPKQEEVDMDEQAKQASQPVVEEKDEYLPDGTEYNETEITEPNTEKIKDIVAQMPPETEKVDAMVDTIFSRNGEMKFPENPSDYKKNDFRDIGVDYDNLPNFEPLKKQEKEKPKSLNDRLKKGINIGLNDRLAFIKHLFDGNTGDYNRVVSQLNTFHSLEEANKFIHLVVKPDYKNWMGKEEYEQRFMELVENKFDR</sequence>
<keyword evidence="3" id="KW-1185">Reference proteome</keyword>
<feature type="region of interest" description="Disordered" evidence="1">
    <location>
        <begin position="65"/>
        <end position="107"/>
    </location>
</feature>
<dbReference type="EMBL" id="JAKGTH010000006">
    <property type="protein sequence ID" value="MCF4100574.1"/>
    <property type="molecule type" value="Genomic_DNA"/>
</dbReference>
<organism evidence="2 3">
    <name type="scientific">Gillisia lutea</name>
    <dbReference type="NCBI Taxonomy" id="2909668"/>
    <lineage>
        <taxon>Bacteria</taxon>
        <taxon>Pseudomonadati</taxon>
        <taxon>Bacteroidota</taxon>
        <taxon>Flavobacteriia</taxon>
        <taxon>Flavobacteriales</taxon>
        <taxon>Flavobacteriaceae</taxon>
        <taxon>Gillisia</taxon>
    </lineage>
</organism>
<evidence type="ECO:0008006" key="4">
    <source>
        <dbReference type="Google" id="ProtNLM"/>
    </source>
</evidence>
<proteinExistence type="predicted"/>
<dbReference type="RefSeq" id="WP_236132714.1">
    <property type="nucleotide sequence ID" value="NZ_JAKGTH010000006.1"/>
</dbReference>
<gene>
    <name evidence="2" type="ORF">L1I30_02735</name>
</gene>
<dbReference type="Proteomes" id="UP001179363">
    <property type="component" value="Unassembled WGS sequence"/>
</dbReference>
<evidence type="ECO:0000313" key="2">
    <source>
        <dbReference type="EMBL" id="MCF4100574.1"/>
    </source>
</evidence>